<dbReference type="EMBL" id="CP046566">
    <property type="protein sequence ID" value="QGW28189.1"/>
    <property type="molecule type" value="Genomic_DNA"/>
</dbReference>
<dbReference type="AlphaFoldDB" id="A0A6I6GSR2"/>
<gene>
    <name evidence="2" type="ORF">GLV81_08850</name>
    <name evidence="3" type="ORF">GLV81_08855</name>
    <name evidence="4" type="ORF">GLV81_08860</name>
</gene>
<keyword evidence="5" id="KW-1185">Reference proteome</keyword>
<dbReference type="InterPro" id="IPR000305">
    <property type="entry name" value="GIY-YIG_endonuc"/>
</dbReference>
<dbReference type="SUPFAM" id="SSF82771">
    <property type="entry name" value="GIY-YIG endonuclease"/>
    <property type="match status" value="1"/>
</dbReference>
<evidence type="ECO:0000313" key="2">
    <source>
        <dbReference type="EMBL" id="QGW28187.1"/>
    </source>
</evidence>
<evidence type="ECO:0000259" key="1">
    <source>
        <dbReference type="PROSITE" id="PS50164"/>
    </source>
</evidence>
<dbReference type="Pfam" id="PF01541">
    <property type="entry name" value="GIY-YIG"/>
    <property type="match status" value="1"/>
</dbReference>
<dbReference type="EMBL" id="CP046566">
    <property type="protein sequence ID" value="QGW28188.1"/>
    <property type="molecule type" value="Genomic_DNA"/>
</dbReference>
<dbReference type="Gene3D" id="3.40.1440.10">
    <property type="entry name" value="GIY-YIG endonuclease"/>
    <property type="match status" value="1"/>
</dbReference>
<dbReference type="PROSITE" id="PS50164">
    <property type="entry name" value="GIY_YIG"/>
    <property type="match status" value="1"/>
</dbReference>
<organism evidence="4 5">
    <name type="scientific">Phnomibacter ginsenosidimutans</name>
    <dbReference type="NCBI Taxonomy" id="2676868"/>
    <lineage>
        <taxon>Bacteria</taxon>
        <taxon>Pseudomonadati</taxon>
        <taxon>Bacteroidota</taxon>
        <taxon>Chitinophagia</taxon>
        <taxon>Chitinophagales</taxon>
        <taxon>Chitinophagaceae</taxon>
        <taxon>Phnomibacter</taxon>
    </lineage>
</organism>
<protein>
    <submittedName>
        <fullName evidence="4">GIY-YIG nuclease family protein</fullName>
    </submittedName>
</protein>
<dbReference type="CDD" id="cd10449">
    <property type="entry name" value="GIY-YIG_SLX1_like"/>
    <property type="match status" value="1"/>
</dbReference>
<dbReference type="KEGG" id="fls:GLV81_08860"/>
<dbReference type="EMBL" id="CP046566">
    <property type="protein sequence ID" value="QGW28187.1"/>
    <property type="molecule type" value="Genomic_DNA"/>
</dbReference>
<name>A0A6I6GSR2_9BACT</name>
<evidence type="ECO:0000313" key="4">
    <source>
        <dbReference type="EMBL" id="QGW28189.1"/>
    </source>
</evidence>
<dbReference type="RefSeq" id="WP_157478546.1">
    <property type="nucleotide sequence ID" value="NZ_CP046566.1"/>
</dbReference>
<accession>A0A6I6GSR2</accession>
<dbReference type="Proteomes" id="UP000426027">
    <property type="component" value="Chromosome"/>
</dbReference>
<dbReference type="SMART" id="SM00465">
    <property type="entry name" value="GIYc"/>
    <property type="match status" value="1"/>
</dbReference>
<evidence type="ECO:0000313" key="5">
    <source>
        <dbReference type="Proteomes" id="UP000426027"/>
    </source>
</evidence>
<proteinExistence type="predicted"/>
<feature type="domain" description="GIY-YIG" evidence="1">
    <location>
        <begin position="1"/>
        <end position="77"/>
    </location>
</feature>
<evidence type="ECO:0000313" key="3">
    <source>
        <dbReference type="EMBL" id="QGW28188.1"/>
    </source>
</evidence>
<dbReference type="KEGG" id="fls:GLV81_08855"/>
<dbReference type="InterPro" id="IPR035901">
    <property type="entry name" value="GIY-YIG_endonuc_sf"/>
</dbReference>
<reference evidence="4 5" key="1">
    <citation type="submission" date="2019-11" db="EMBL/GenBank/DDBJ databases">
        <authorList>
            <person name="Im W.T."/>
        </authorList>
    </citation>
    <scope>NUCLEOTIDE SEQUENCE [LARGE SCALE GENOMIC DNA]</scope>
    <source>
        <strain evidence="4 5">SB-02</strain>
    </source>
</reference>
<sequence>MVFVYVIESLLDQSWYTGMALNAELRLKEHNAGKSKYTKGHLPWKIIYTEEHPDWAAARVREKYLKTSHGKQWLKNKLNSK</sequence>
<dbReference type="KEGG" id="fls:GLV81_08850"/>